<evidence type="ECO:0000256" key="1">
    <source>
        <dbReference type="SAM" id="Phobius"/>
    </source>
</evidence>
<name>A0A6J6RQ05_9ZZZZ</name>
<keyword evidence="1" id="KW-1133">Transmembrane helix</keyword>
<evidence type="ECO:0000313" key="3">
    <source>
        <dbReference type="EMBL" id="CAB4973341.1"/>
    </source>
</evidence>
<dbReference type="EMBL" id="CAFBOF010000008">
    <property type="protein sequence ID" value="CAB4973341.1"/>
    <property type="molecule type" value="Genomic_DNA"/>
</dbReference>
<dbReference type="EMBL" id="CAEZYK010000044">
    <property type="protein sequence ID" value="CAB4724529.1"/>
    <property type="molecule type" value="Genomic_DNA"/>
</dbReference>
<feature type="transmembrane region" description="Helical" evidence="1">
    <location>
        <begin position="170"/>
        <end position="190"/>
    </location>
</feature>
<organism evidence="2">
    <name type="scientific">freshwater metagenome</name>
    <dbReference type="NCBI Taxonomy" id="449393"/>
    <lineage>
        <taxon>unclassified sequences</taxon>
        <taxon>metagenomes</taxon>
        <taxon>ecological metagenomes</taxon>
    </lineage>
</organism>
<keyword evidence="1" id="KW-0812">Transmembrane</keyword>
<proteinExistence type="predicted"/>
<feature type="transmembrane region" description="Helical" evidence="1">
    <location>
        <begin position="18"/>
        <end position="35"/>
    </location>
</feature>
<dbReference type="InterPro" id="IPR035168">
    <property type="entry name" value="DUF5317"/>
</dbReference>
<feature type="transmembrane region" description="Helical" evidence="1">
    <location>
        <begin position="75"/>
        <end position="96"/>
    </location>
</feature>
<dbReference type="Pfam" id="PF17248">
    <property type="entry name" value="DUF5317"/>
    <property type="match status" value="1"/>
</dbReference>
<dbReference type="AlphaFoldDB" id="A0A6J6RQ05"/>
<protein>
    <submittedName>
        <fullName evidence="2">Unannotated protein</fullName>
    </submittedName>
</protein>
<dbReference type="EMBL" id="CAFBPQ010000004">
    <property type="protein sequence ID" value="CAB5015055.1"/>
    <property type="molecule type" value="Genomic_DNA"/>
</dbReference>
<keyword evidence="1" id="KW-0472">Membrane</keyword>
<sequence length="203" mass="22376">MAEVCLGGIGHDRYRSDVWLLILTILGAIVVVVVTRGDPRELSRIRLRGTWLLFVGLGIQIVLEFVEIPKSQIDTIGYALLMAAYAFILAFCFVNLPTPGIKLITVGIALNALVIALNQGMPTEPVGNNAQGRRVREPIERSVKHRPASSNDLLGFLGDKIVLPEPFDEVISVGDVVVALGVWQLVYAGSRRRRRRGQNRKRA</sequence>
<gene>
    <name evidence="2" type="ORF">UFOPK2683_00880</name>
    <name evidence="3" type="ORF">UFOPK3897_00629</name>
    <name evidence="4" type="ORF">UFOPK4121_00277</name>
</gene>
<feature type="transmembrane region" description="Helical" evidence="1">
    <location>
        <begin position="103"/>
        <end position="121"/>
    </location>
</feature>
<feature type="transmembrane region" description="Helical" evidence="1">
    <location>
        <begin position="47"/>
        <end position="63"/>
    </location>
</feature>
<reference evidence="2" key="1">
    <citation type="submission" date="2020-05" db="EMBL/GenBank/DDBJ databases">
        <authorList>
            <person name="Chiriac C."/>
            <person name="Salcher M."/>
            <person name="Ghai R."/>
            <person name="Kavagutti S V."/>
        </authorList>
    </citation>
    <scope>NUCLEOTIDE SEQUENCE</scope>
</reference>
<accession>A0A6J6RQ05</accession>
<evidence type="ECO:0000313" key="2">
    <source>
        <dbReference type="EMBL" id="CAB4724529.1"/>
    </source>
</evidence>
<evidence type="ECO:0000313" key="4">
    <source>
        <dbReference type="EMBL" id="CAB5015055.1"/>
    </source>
</evidence>